<evidence type="ECO:0000256" key="1">
    <source>
        <dbReference type="SAM" id="Phobius"/>
    </source>
</evidence>
<proteinExistence type="predicted"/>
<organism evidence="2 3">
    <name type="scientific">Monoglobus pectinilyticus</name>
    <dbReference type="NCBI Taxonomy" id="1981510"/>
    <lineage>
        <taxon>Bacteria</taxon>
        <taxon>Bacillati</taxon>
        <taxon>Bacillota</taxon>
        <taxon>Clostridia</taxon>
        <taxon>Monoglobales</taxon>
        <taxon>Monoglobaceae</taxon>
        <taxon>Monoglobus</taxon>
    </lineage>
</organism>
<keyword evidence="1" id="KW-0472">Membrane</keyword>
<feature type="transmembrane region" description="Helical" evidence="1">
    <location>
        <begin position="44"/>
        <end position="64"/>
    </location>
</feature>
<reference evidence="2 3" key="1">
    <citation type="submission" date="2017-04" db="EMBL/GenBank/DDBJ databases">
        <title>Monoglobus pectinilyticus 14 draft genome.</title>
        <authorList>
            <person name="Kim C."/>
            <person name="Rosendale D.I."/>
            <person name="Kelly W.J."/>
            <person name="Tannock G.W."/>
            <person name="Patchett M.L."/>
            <person name="Jordens J.Z."/>
        </authorList>
    </citation>
    <scope>NUCLEOTIDE SEQUENCE [LARGE SCALE GENOMIC DNA]</scope>
    <source>
        <strain evidence="2 3">14</strain>
    </source>
</reference>
<dbReference type="RefSeq" id="WP_102366341.1">
    <property type="nucleotide sequence ID" value="NZ_CP020991.1"/>
</dbReference>
<dbReference type="OrthoDB" id="2062630at2"/>
<feature type="transmembrane region" description="Helical" evidence="1">
    <location>
        <begin position="18"/>
        <end position="38"/>
    </location>
</feature>
<evidence type="ECO:0000313" key="2">
    <source>
        <dbReference type="EMBL" id="AUO20210.1"/>
    </source>
</evidence>
<dbReference type="KEGG" id="mpec:B9O19_02068"/>
<dbReference type="Proteomes" id="UP000235589">
    <property type="component" value="Chromosome"/>
</dbReference>
<keyword evidence="1" id="KW-0812">Transmembrane</keyword>
<dbReference type="Pfam" id="PF19601">
    <property type="entry name" value="DUF6106"/>
    <property type="match status" value="1"/>
</dbReference>
<dbReference type="AlphaFoldDB" id="A0A2K9P4Q7"/>
<accession>A0A2K9P4Q7</accession>
<keyword evidence="1" id="KW-1133">Transmembrane helix</keyword>
<name>A0A2K9P4Q7_9FIRM</name>
<sequence>MDIFVEQLVKKKRDSKDYLIILAGIIGALLVIYVLGALMFSIPLMGFIIFIVACGLIYLLYMLITSVNLEYEYCFTNGSFDVDAIVNVRKRKRLTEFNAREVEIMAKRSHPDFERYMNNQSYQKVYACVDKNSSELYFAVYNENGSGKMLLFNPNEKIRDGFKKFNPQKVVLD</sequence>
<dbReference type="InterPro" id="IPR046088">
    <property type="entry name" value="DUF6106"/>
</dbReference>
<dbReference type="GeneID" id="98063440"/>
<evidence type="ECO:0000313" key="3">
    <source>
        <dbReference type="Proteomes" id="UP000235589"/>
    </source>
</evidence>
<gene>
    <name evidence="2" type="ORF">B9O19_02068</name>
</gene>
<keyword evidence="3" id="KW-1185">Reference proteome</keyword>
<protein>
    <submittedName>
        <fullName evidence="2">Uncharacterized protein</fullName>
    </submittedName>
</protein>
<dbReference type="EMBL" id="CP020991">
    <property type="protein sequence ID" value="AUO20210.1"/>
    <property type="molecule type" value="Genomic_DNA"/>
</dbReference>